<protein>
    <submittedName>
        <fullName evidence="2">Uncharacterized protein</fullName>
    </submittedName>
</protein>
<evidence type="ECO:0000313" key="3">
    <source>
        <dbReference type="Proteomes" id="UP001196413"/>
    </source>
</evidence>
<gene>
    <name evidence="2" type="ORF">KIN20_000890</name>
</gene>
<name>A0AAD5LT88_PARTN</name>
<reference evidence="2" key="1">
    <citation type="submission" date="2021-06" db="EMBL/GenBank/DDBJ databases">
        <title>Parelaphostrongylus tenuis whole genome reference sequence.</title>
        <authorList>
            <person name="Garwood T.J."/>
            <person name="Larsen P.A."/>
            <person name="Fountain-Jones N.M."/>
            <person name="Garbe J.R."/>
            <person name="Macchietto M.G."/>
            <person name="Kania S.A."/>
            <person name="Gerhold R.W."/>
            <person name="Richards J.E."/>
            <person name="Wolf T.M."/>
        </authorList>
    </citation>
    <scope>NUCLEOTIDE SEQUENCE</scope>
    <source>
        <strain evidence="2">MNPRO001-30</strain>
        <tissue evidence="2">Meninges</tissue>
    </source>
</reference>
<dbReference type="AlphaFoldDB" id="A0AAD5LT88"/>
<keyword evidence="3" id="KW-1185">Reference proteome</keyword>
<feature type="region of interest" description="Disordered" evidence="1">
    <location>
        <begin position="68"/>
        <end position="90"/>
    </location>
</feature>
<dbReference type="EMBL" id="JAHQIW010000119">
    <property type="protein sequence ID" value="KAJ1346170.1"/>
    <property type="molecule type" value="Genomic_DNA"/>
</dbReference>
<accession>A0AAD5LT88</accession>
<evidence type="ECO:0000313" key="2">
    <source>
        <dbReference type="EMBL" id="KAJ1346170.1"/>
    </source>
</evidence>
<proteinExistence type="predicted"/>
<evidence type="ECO:0000256" key="1">
    <source>
        <dbReference type="SAM" id="MobiDB-lite"/>
    </source>
</evidence>
<organism evidence="2 3">
    <name type="scientific">Parelaphostrongylus tenuis</name>
    <name type="common">Meningeal worm</name>
    <dbReference type="NCBI Taxonomy" id="148309"/>
    <lineage>
        <taxon>Eukaryota</taxon>
        <taxon>Metazoa</taxon>
        <taxon>Ecdysozoa</taxon>
        <taxon>Nematoda</taxon>
        <taxon>Chromadorea</taxon>
        <taxon>Rhabditida</taxon>
        <taxon>Rhabditina</taxon>
        <taxon>Rhabditomorpha</taxon>
        <taxon>Strongyloidea</taxon>
        <taxon>Metastrongylidae</taxon>
        <taxon>Parelaphostrongylus</taxon>
    </lineage>
</organism>
<dbReference type="Proteomes" id="UP001196413">
    <property type="component" value="Unassembled WGS sequence"/>
</dbReference>
<sequence length="90" mass="10478">MNKQHIIGHSWPNELCPAYQLKKMLGKLGGNEDPKSKRTNMSRILRKQTIFPLRNCLTPGVRFHAQIRKGEDFEEGSQRKMSRVSTRELK</sequence>
<comment type="caution">
    <text evidence="2">The sequence shown here is derived from an EMBL/GenBank/DDBJ whole genome shotgun (WGS) entry which is preliminary data.</text>
</comment>